<keyword evidence="2" id="KW-0812">Transmembrane</keyword>
<proteinExistence type="predicted"/>
<feature type="compositionally biased region" description="Low complexity" evidence="1">
    <location>
        <begin position="257"/>
        <end position="268"/>
    </location>
</feature>
<feature type="compositionally biased region" description="Basic and acidic residues" evidence="1">
    <location>
        <begin position="236"/>
        <end position="245"/>
    </location>
</feature>
<feature type="region of interest" description="Disordered" evidence="1">
    <location>
        <begin position="1016"/>
        <end position="1045"/>
    </location>
</feature>
<dbReference type="GeneID" id="94173893"/>
<feature type="region of interest" description="Disordered" evidence="1">
    <location>
        <begin position="881"/>
        <end position="999"/>
    </location>
</feature>
<gene>
    <name evidence="3" type="ORF">CUR178_06724</name>
</gene>
<feature type="compositionally biased region" description="Polar residues" evidence="1">
    <location>
        <begin position="441"/>
        <end position="452"/>
    </location>
</feature>
<accession>A0A836HAQ9</accession>
<dbReference type="AlphaFoldDB" id="A0A836HAQ9"/>
<keyword evidence="2" id="KW-1133">Transmembrane helix</keyword>
<feature type="region of interest" description="Disordered" evidence="1">
    <location>
        <begin position="224"/>
        <end position="282"/>
    </location>
</feature>
<comment type="caution">
    <text evidence="3">The sequence shown here is derived from an EMBL/GenBank/DDBJ whole genome shotgun (WGS) entry which is preliminary data.</text>
</comment>
<sequence>MPLLRVAQFLTADGKVQIDVTNISGCPQYPPSQEQSSQQQYPSSRRSDHACHVPDGDEPCSLIVSLRSSHPHLFYYRGPPNKQLLLSVSAPPPPPPARAALAAGAAGGGGGGGNNHNHQRSQSSLWGLEAIDPVIADVSRQSWSDLGFAPVEEPAAATAKSSTAPAATSFAFDKGSNEGGGDDRPLLVREELADCVLLPGERRTFLLEVGTPSVLKQFMGPPVQRKELSLSTATSWREDARRRDSWIPLSRHGQTTPSSSDSPSVSSPQKLETAQTDTSSDGAVISFGANARVQTAVFHSGQDDTAHTGKPNSTLSATAARTVGKDAGASSFGGRSKNGDDSKRSNAYAPQVSKSKQLAPLRTLPGNPDEEGNMSNVEDSDERTPTRQPLSIVRESTTTRGSLDVTRLTATTATSALGRAPPGTAARDSRLSSEDYAMPTSIDSTSVSTPLSVSGGREGLRKSNARRYAGADDSVATRTSFDRDADEVADRMKGGKACLHRWLPPVSASQRPTFYLYYAPLGDENKCVDEARKWLLKEQHAYNLWVDKLVRIVVGLERRREQGWIRTGDNSVQSPYKSLGARRVLPPILGELVRWRADGGGSGAVMDAMAPSPITAAAFQYYYGNIPPQSVARPPLLLKGVGGISPRNSGAGGGSGGSYSDAGNRSRKGAIAELPPSFASTRRNRLSKKARKMFKEARHGAGTVMLPLRARPHSAMQPSQEIRGFSKKLSAPQNGGGATSMSSQWPQSGYLRSYRDITSPQQYTMESSSEAEDHRGSLTSMIGSQRSEAGYDRSYLKSGCGLALLEDPATGPPTSSRNSLGDAVNTMAPPTNDYLGPLTDFKQSFLISGSSKVGRTETLDPASAEMAATSLPMSHWSSFSGMHHQLQRGRSESPLQSRPGLPSVLPAGDTVPPEGNIENSPTAAAAGAGSVSGGAAQLSGSNLSPFSSGASGNAQSTDNSARASAARPTGTSTNGGREVAPQADPPGAANEGPLTANAPSGSFAAQLLQSLYGNGTKAKSDVDDEGNTASFRRDISSAPPQTLAYRPRNTVSTGIVSLTGGTSGNSSILTQGRLIWIAERSVVAGGQAKVMAQQAAATAGNLLQQHGPPAMSGLISLLNLLKDTVFTPENVNVMQMVVTPILMACAVLVMAYLLILGGEGYDDSAVFSLMGGERFR</sequence>
<evidence type="ECO:0000256" key="2">
    <source>
        <dbReference type="SAM" id="Phobius"/>
    </source>
</evidence>
<dbReference type="RefSeq" id="XP_067694377.1">
    <property type="nucleotide sequence ID" value="XM_067838383.1"/>
</dbReference>
<feature type="region of interest" description="Disordered" evidence="1">
    <location>
        <begin position="324"/>
        <end position="462"/>
    </location>
</feature>
<evidence type="ECO:0000313" key="3">
    <source>
        <dbReference type="EMBL" id="KAG5482687.1"/>
    </source>
</evidence>
<dbReference type="Proteomes" id="UP000674179">
    <property type="component" value="Chromosome 15"/>
</dbReference>
<evidence type="ECO:0000256" key="1">
    <source>
        <dbReference type="SAM" id="MobiDB-lite"/>
    </source>
</evidence>
<feature type="transmembrane region" description="Helical" evidence="2">
    <location>
        <begin position="1133"/>
        <end position="1155"/>
    </location>
</feature>
<feature type="compositionally biased region" description="Polar residues" evidence="1">
    <location>
        <begin position="386"/>
        <end position="401"/>
    </location>
</feature>
<feature type="region of interest" description="Disordered" evidence="1">
    <location>
        <begin position="86"/>
        <end position="121"/>
    </location>
</feature>
<name>A0A836HAQ9_LEIEN</name>
<feature type="region of interest" description="Disordered" evidence="1">
    <location>
        <begin position="646"/>
        <end position="686"/>
    </location>
</feature>
<feature type="region of interest" description="Disordered" evidence="1">
    <location>
        <begin position="806"/>
        <end position="825"/>
    </location>
</feature>
<keyword evidence="2" id="KW-0472">Membrane</keyword>
<feature type="compositionally biased region" description="Low complexity" evidence="1">
    <location>
        <begin position="923"/>
        <end position="941"/>
    </location>
</feature>
<dbReference type="EMBL" id="JAFHKP010000015">
    <property type="protein sequence ID" value="KAG5482687.1"/>
    <property type="molecule type" value="Genomic_DNA"/>
</dbReference>
<reference evidence="3 4" key="1">
    <citation type="submission" date="2021-02" db="EMBL/GenBank/DDBJ databases">
        <title>Leishmania (Mundinia) enrietti genome sequencing and assembly.</title>
        <authorList>
            <person name="Almutairi H."/>
            <person name="Gatherer D."/>
        </authorList>
    </citation>
    <scope>NUCLEOTIDE SEQUENCE [LARGE SCALE GENOMIC DNA]</scope>
    <source>
        <strain evidence="3">CUR178</strain>
    </source>
</reference>
<feature type="compositionally biased region" description="Polar residues" evidence="1">
    <location>
        <begin position="269"/>
        <end position="281"/>
    </location>
</feature>
<feature type="region of interest" description="Disordered" evidence="1">
    <location>
        <begin position="25"/>
        <end position="53"/>
    </location>
</feature>
<feature type="compositionally biased region" description="Low complexity" evidence="1">
    <location>
        <begin position="406"/>
        <end position="420"/>
    </location>
</feature>
<organism evidence="3 4">
    <name type="scientific">Leishmania enriettii</name>
    <dbReference type="NCBI Taxonomy" id="5663"/>
    <lineage>
        <taxon>Eukaryota</taxon>
        <taxon>Discoba</taxon>
        <taxon>Euglenozoa</taxon>
        <taxon>Kinetoplastea</taxon>
        <taxon>Metakinetoplastina</taxon>
        <taxon>Trypanosomatida</taxon>
        <taxon>Trypanosomatidae</taxon>
        <taxon>Leishmaniinae</taxon>
        <taxon>Leishmania</taxon>
    </lineage>
</organism>
<feature type="compositionally biased region" description="Polar residues" evidence="1">
    <location>
        <begin position="942"/>
        <end position="962"/>
    </location>
</feature>
<protein>
    <submittedName>
        <fullName evidence="3">Uncharacterized protein</fullName>
    </submittedName>
</protein>
<evidence type="ECO:0000313" key="4">
    <source>
        <dbReference type="Proteomes" id="UP000674179"/>
    </source>
</evidence>
<feature type="compositionally biased region" description="Gly residues" evidence="1">
    <location>
        <begin position="105"/>
        <end position="114"/>
    </location>
</feature>
<dbReference type="OrthoDB" id="266761at2759"/>
<feature type="region of interest" description="Disordered" evidence="1">
    <location>
        <begin position="728"/>
        <end position="747"/>
    </location>
</feature>
<dbReference type="KEGG" id="lenr:94173893"/>
<keyword evidence="4" id="KW-1185">Reference proteome</keyword>
<feature type="compositionally biased region" description="Low complexity" evidence="1">
    <location>
        <begin position="31"/>
        <end position="44"/>
    </location>
</feature>